<dbReference type="PATRIC" id="fig|1635277.3.peg.1548"/>
<dbReference type="EMBL" id="LGGX01000031">
    <property type="protein sequence ID" value="KUK86048.1"/>
    <property type="molecule type" value="Genomic_DNA"/>
</dbReference>
<organism evidence="2 3">
    <name type="scientific">candidate division TA06 bacterium 34_109</name>
    <dbReference type="NCBI Taxonomy" id="1635277"/>
    <lineage>
        <taxon>Bacteria</taxon>
        <taxon>Bacteria division TA06</taxon>
    </lineage>
</organism>
<evidence type="ECO:0000259" key="1">
    <source>
        <dbReference type="Pfam" id="PF09918"/>
    </source>
</evidence>
<sequence>MSDQLGYVNPEEVIKNAVALMALSARTAPKAAGKDFVVIKALTGKEVVKLGEEMIDYGRENNKKNFDRDGENVKNSAAVLLIGLNNAQSVGLNCGACGYNHCEERQSHKGSEFDGPQCALRILDMGIALGSAVKTAALLGIDNRIMYRIGVVAKKAGFIEANLVMGIPCSATGKNIYFDR</sequence>
<dbReference type="InterPro" id="IPR019224">
    <property type="entry name" value="DUF2148"/>
</dbReference>
<feature type="domain" description="DUF2148" evidence="1">
    <location>
        <begin position="114"/>
        <end position="180"/>
    </location>
</feature>
<dbReference type="PANTHER" id="PTHR40101:SF1">
    <property type="entry name" value="4FE-4S DOMAIN-CONTAINING PROTEIN"/>
    <property type="match status" value="1"/>
</dbReference>
<dbReference type="Pfam" id="PF09918">
    <property type="entry name" value="DUF2148"/>
    <property type="match status" value="1"/>
</dbReference>
<proteinExistence type="predicted"/>
<name>A0A101HZW8_UNCT6</name>
<protein>
    <recommendedName>
        <fullName evidence="1">DUF2148 domain-containing protein</fullName>
    </recommendedName>
</protein>
<evidence type="ECO:0000313" key="2">
    <source>
        <dbReference type="EMBL" id="KUK86048.1"/>
    </source>
</evidence>
<dbReference type="AlphaFoldDB" id="A0A101HZW8"/>
<dbReference type="Proteomes" id="UP000053467">
    <property type="component" value="Unassembled WGS sequence"/>
</dbReference>
<accession>A0A101HZW8</accession>
<evidence type="ECO:0000313" key="3">
    <source>
        <dbReference type="Proteomes" id="UP000053467"/>
    </source>
</evidence>
<reference evidence="3" key="1">
    <citation type="journal article" date="2015" name="MBio">
        <title>Genome-Resolved Metagenomic Analysis Reveals Roles for Candidate Phyla and Other Microbial Community Members in Biogeochemical Transformations in Oil Reservoirs.</title>
        <authorList>
            <person name="Hu P."/>
            <person name="Tom L."/>
            <person name="Singh A."/>
            <person name="Thomas B.C."/>
            <person name="Baker B.J."/>
            <person name="Piceno Y.M."/>
            <person name="Andersen G.L."/>
            <person name="Banfield J.F."/>
        </authorList>
    </citation>
    <scope>NUCLEOTIDE SEQUENCE [LARGE SCALE GENOMIC DNA]</scope>
</reference>
<dbReference type="PANTHER" id="PTHR40101">
    <property type="entry name" value="CONSERVED PROTEIN"/>
    <property type="match status" value="1"/>
</dbReference>
<gene>
    <name evidence="2" type="ORF">XE03_1750</name>
</gene>
<comment type="caution">
    <text evidence="2">The sequence shown here is derived from an EMBL/GenBank/DDBJ whole genome shotgun (WGS) entry which is preliminary data.</text>
</comment>